<evidence type="ECO:0000256" key="1">
    <source>
        <dbReference type="PROSITE-ProRule" id="PRU00175"/>
    </source>
</evidence>
<dbReference type="InterPro" id="IPR001841">
    <property type="entry name" value="Znf_RING"/>
</dbReference>
<dbReference type="PANTHER" id="PTHR10044">
    <property type="entry name" value="INHIBITOR OF APOPTOSIS"/>
    <property type="match status" value="1"/>
</dbReference>
<evidence type="ECO:0000259" key="2">
    <source>
        <dbReference type="PROSITE" id="PS50089"/>
    </source>
</evidence>
<dbReference type="Gene3D" id="3.30.40.10">
    <property type="entry name" value="Zinc/RING finger domain, C3HC4 (zinc finger)"/>
    <property type="match status" value="1"/>
</dbReference>
<gene>
    <name evidence="3" type="ORF">EVOR1521_LOCUS31469</name>
</gene>
<dbReference type="GO" id="GO:0008270">
    <property type="term" value="F:zinc ion binding"/>
    <property type="evidence" value="ECO:0007669"/>
    <property type="project" value="UniProtKB-KW"/>
</dbReference>
<feature type="domain" description="RING-type" evidence="2">
    <location>
        <begin position="193"/>
        <end position="228"/>
    </location>
</feature>
<protein>
    <recommendedName>
        <fullName evidence="2">RING-type domain-containing protein</fullName>
    </recommendedName>
</protein>
<keyword evidence="1" id="KW-0863">Zinc-finger</keyword>
<dbReference type="AlphaFoldDB" id="A0AA36NKC9"/>
<evidence type="ECO:0000313" key="4">
    <source>
        <dbReference type="Proteomes" id="UP001178507"/>
    </source>
</evidence>
<dbReference type="Proteomes" id="UP001178507">
    <property type="component" value="Unassembled WGS sequence"/>
</dbReference>
<dbReference type="InterPro" id="IPR050784">
    <property type="entry name" value="IAP"/>
</dbReference>
<proteinExistence type="predicted"/>
<keyword evidence="4" id="KW-1185">Reference proteome</keyword>
<dbReference type="PROSITE" id="PS50089">
    <property type="entry name" value="ZF_RING_2"/>
    <property type="match status" value="1"/>
</dbReference>
<accession>A0AA36NKC9</accession>
<reference evidence="3" key="1">
    <citation type="submission" date="2023-08" db="EMBL/GenBank/DDBJ databases">
        <authorList>
            <person name="Chen Y."/>
            <person name="Shah S."/>
            <person name="Dougan E. K."/>
            <person name="Thang M."/>
            <person name="Chan C."/>
        </authorList>
    </citation>
    <scope>NUCLEOTIDE SEQUENCE</scope>
</reference>
<dbReference type="Pfam" id="PF13920">
    <property type="entry name" value="zf-C3HC4_3"/>
    <property type="match status" value="1"/>
</dbReference>
<organism evidence="3 4">
    <name type="scientific">Effrenium voratum</name>
    <dbReference type="NCBI Taxonomy" id="2562239"/>
    <lineage>
        <taxon>Eukaryota</taxon>
        <taxon>Sar</taxon>
        <taxon>Alveolata</taxon>
        <taxon>Dinophyceae</taxon>
        <taxon>Suessiales</taxon>
        <taxon>Symbiodiniaceae</taxon>
        <taxon>Effrenium</taxon>
    </lineage>
</organism>
<dbReference type="InterPro" id="IPR013083">
    <property type="entry name" value="Znf_RING/FYVE/PHD"/>
</dbReference>
<keyword evidence="1" id="KW-0862">Zinc</keyword>
<dbReference type="EMBL" id="CAUJNA010003835">
    <property type="protein sequence ID" value="CAJ1410692.1"/>
    <property type="molecule type" value="Genomic_DNA"/>
</dbReference>
<sequence>MFQGWQFSQSRTATATDAIARAIPFQAMNAGNRMPRPLRPEVTLAGVEAACVLAASTKATDSTLQHFFCIAVAGPMEACANWPDNGSEARLSDSSPEQLSEIDISDRDVSSNAATAVSPQTPSERLVLRCEPCGPPPQRPVRSSQTLDRQAECDLREEMQRQVASKDQEISTLRSLVASTAEELDTARLRVTCIVCADADIQCIFQPCHHVVCCQECAGQCRMCPVCRSSVQTASAVYLP</sequence>
<comment type="caution">
    <text evidence="3">The sequence shown here is derived from an EMBL/GenBank/DDBJ whole genome shotgun (WGS) entry which is preliminary data.</text>
</comment>
<keyword evidence="1" id="KW-0479">Metal-binding</keyword>
<name>A0AA36NKC9_9DINO</name>
<evidence type="ECO:0000313" key="3">
    <source>
        <dbReference type="EMBL" id="CAJ1410692.1"/>
    </source>
</evidence>
<dbReference type="SUPFAM" id="SSF57850">
    <property type="entry name" value="RING/U-box"/>
    <property type="match status" value="1"/>
</dbReference>